<dbReference type="PROSITE" id="PS50137">
    <property type="entry name" value="DS_RBD"/>
    <property type="match status" value="2"/>
</dbReference>
<evidence type="ECO:0000313" key="5">
    <source>
        <dbReference type="EMBL" id="CRL06167.1"/>
    </source>
</evidence>
<keyword evidence="6" id="KW-1185">Reference proteome</keyword>
<dbReference type="CDD" id="cd00048">
    <property type="entry name" value="DSRM_SF"/>
    <property type="match status" value="1"/>
</dbReference>
<dbReference type="EMBL" id="CVRI01000066">
    <property type="protein sequence ID" value="CRL06167.1"/>
    <property type="molecule type" value="Genomic_DNA"/>
</dbReference>
<dbReference type="GO" id="GO:0005737">
    <property type="term" value="C:cytoplasm"/>
    <property type="evidence" value="ECO:0007669"/>
    <property type="project" value="TreeGrafter"/>
</dbReference>
<gene>
    <name evidence="5" type="ORF">CLUMA_CG018974</name>
</gene>
<feature type="domain" description="DRBM" evidence="4">
    <location>
        <begin position="184"/>
        <end position="252"/>
    </location>
</feature>
<dbReference type="PANTHER" id="PTHR46205:SF3">
    <property type="entry name" value="LOQUACIOUS, ISOFORM B"/>
    <property type="match status" value="1"/>
</dbReference>
<dbReference type="GO" id="GO:0070578">
    <property type="term" value="C:RISC-loading complex"/>
    <property type="evidence" value="ECO:0007669"/>
    <property type="project" value="TreeGrafter"/>
</dbReference>
<evidence type="ECO:0000256" key="3">
    <source>
        <dbReference type="SAM" id="MobiDB-lite"/>
    </source>
</evidence>
<dbReference type="GO" id="GO:0005634">
    <property type="term" value="C:nucleus"/>
    <property type="evidence" value="ECO:0007669"/>
    <property type="project" value="TreeGrafter"/>
</dbReference>
<sequence length="256" mass="28606">MNAGIVFALICGLTFLALPNIIAYIAVNKSHFSFNSNNKDVQKRETTRNVKIESKLNETSMVDEFNKIGNKMLKTPLSVLHELLAKKGHSANFTEISLGNDTRPLTFKFVVSYDDLSAEGEGKNKKYAKQKAAKALIDKLVGATVSDEFYSNYDSPSNVDGNNNSINTSTSSLNSEDSNKNQGNFVGLLKEFVDKKQKIDKNYPYPVYEIQEDQKSFIAKCKFLNKETVGNAASKKLAKQQAAEKMWRLMESSNFI</sequence>
<dbReference type="SUPFAM" id="SSF54768">
    <property type="entry name" value="dsRNA-binding domain-like"/>
    <property type="match status" value="2"/>
</dbReference>
<feature type="domain" description="DRBM" evidence="4">
    <location>
        <begin position="75"/>
        <end position="142"/>
    </location>
</feature>
<dbReference type="GO" id="GO:0003725">
    <property type="term" value="F:double-stranded RNA binding"/>
    <property type="evidence" value="ECO:0007669"/>
    <property type="project" value="TreeGrafter"/>
</dbReference>
<keyword evidence="1 2" id="KW-0694">RNA-binding</keyword>
<dbReference type="GO" id="GO:0070920">
    <property type="term" value="P:regulation of regulatory ncRNA processing"/>
    <property type="evidence" value="ECO:0007669"/>
    <property type="project" value="TreeGrafter"/>
</dbReference>
<dbReference type="SMART" id="SM00358">
    <property type="entry name" value="DSRM"/>
    <property type="match status" value="2"/>
</dbReference>
<dbReference type="STRING" id="568069.A0A1J1J189"/>
<proteinExistence type="predicted"/>
<dbReference type="Proteomes" id="UP000183832">
    <property type="component" value="Unassembled WGS sequence"/>
</dbReference>
<protein>
    <submittedName>
        <fullName evidence="5">CLUMA_CG018974, isoform A</fullName>
    </submittedName>
</protein>
<evidence type="ECO:0000259" key="4">
    <source>
        <dbReference type="PROSITE" id="PS50137"/>
    </source>
</evidence>
<dbReference type="InterPro" id="IPR014720">
    <property type="entry name" value="dsRBD_dom"/>
</dbReference>
<feature type="compositionally biased region" description="Low complexity" evidence="3">
    <location>
        <begin position="162"/>
        <end position="175"/>
    </location>
</feature>
<name>A0A1J1J189_9DIPT</name>
<dbReference type="GO" id="GO:0016442">
    <property type="term" value="C:RISC complex"/>
    <property type="evidence" value="ECO:0007669"/>
    <property type="project" value="TreeGrafter"/>
</dbReference>
<feature type="region of interest" description="Disordered" evidence="3">
    <location>
        <begin position="154"/>
        <end position="179"/>
    </location>
</feature>
<dbReference type="PANTHER" id="PTHR46205">
    <property type="entry name" value="LOQUACIOUS, ISOFORM B"/>
    <property type="match status" value="1"/>
</dbReference>
<dbReference type="Gene3D" id="3.30.160.20">
    <property type="match status" value="2"/>
</dbReference>
<dbReference type="Pfam" id="PF00035">
    <property type="entry name" value="dsrm"/>
    <property type="match status" value="2"/>
</dbReference>
<accession>A0A1J1J189</accession>
<reference evidence="5 6" key="1">
    <citation type="submission" date="2015-04" db="EMBL/GenBank/DDBJ databases">
        <authorList>
            <person name="Syromyatnikov M.Y."/>
            <person name="Popov V.N."/>
        </authorList>
    </citation>
    <scope>NUCLEOTIDE SEQUENCE [LARGE SCALE GENOMIC DNA]</scope>
</reference>
<evidence type="ECO:0000256" key="1">
    <source>
        <dbReference type="ARBA" id="ARBA00022884"/>
    </source>
</evidence>
<dbReference type="GO" id="GO:0030422">
    <property type="term" value="P:siRNA processing"/>
    <property type="evidence" value="ECO:0007669"/>
    <property type="project" value="TreeGrafter"/>
</dbReference>
<dbReference type="AlphaFoldDB" id="A0A1J1J189"/>
<evidence type="ECO:0000256" key="2">
    <source>
        <dbReference type="PROSITE-ProRule" id="PRU00266"/>
    </source>
</evidence>
<evidence type="ECO:0000313" key="6">
    <source>
        <dbReference type="Proteomes" id="UP000183832"/>
    </source>
</evidence>
<dbReference type="GO" id="GO:0035197">
    <property type="term" value="F:siRNA binding"/>
    <property type="evidence" value="ECO:0007669"/>
    <property type="project" value="TreeGrafter"/>
</dbReference>
<dbReference type="OrthoDB" id="10056847at2759"/>
<dbReference type="InterPro" id="IPR051247">
    <property type="entry name" value="RLC_Component"/>
</dbReference>
<organism evidence="5 6">
    <name type="scientific">Clunio marinus</name>
    <dbReference type="NCBI Taxonomy" id="568069"/>
    <lineage>
        <taxon>Eukaryota</taxon>
        <taxon>Metazoa</taxon>
        <taxon>Ecdysozoa</taxon>
        <taxon>Arthropoda</taxon>
        <taxon>Hexapoda</taxon>
        <taxon>Insecta</taxon>
        <taxon>Pterygota</taxon>
        <taxon>Neoptera</taxon>
        <taxon>Endopterygota</taxon>
        <taxon>Diptera</taxon>
        <taxon>Nematocera</taxon>
        <taxon>Chironomoidea</taxon>
        <taxon>Chironomidae</taxon>
        <taxon>Clunio</taxon>
    </lineage>
</organism>